<evidence type="ECO:0000313" key="3">
    <source>
        <dbReference type="Proteomes" id="UP000715441"/>
    </source>
</evidence>
<protein>
    <submittedName>
        <fullName evidence="2">Uncharacterized protein</fullName>
    </submittedName>
</protein>
<dbReference type="RefSeq" id="WP_168515285.1">
    <property type="nucleotide sequence ID" value="NZ_JAAXLS010000007.1"/>
</dbReference>
<dbReference type="Proteomes" id="UP000715441">
    <property type="component" value="Unassembled WGS sequence"/>
</dbReference>
<comment type="caution">
    <text evidence="2">The sequence shown here is derived from an EMBL/GenBank/DDBJ whole genome shotgun (WGS) entry which is preliminary data.</text>
</comment>
<evidence type="ECO:0000256" key="1">
    <source>
        <dbReference type="SAM" id="Phobius"/>
    </source>
</evidence>
<dbReference type="EMBL" id="JAAXLS010000007">
    <property type="protein sequence ID" value="NKQ53901.1"/>
    <property type="molecule type" value="Genomic_DNA"/>
</dbReference>
<name>A0ABX1J2A0_9PSEU</name>
<accession>A0ABX1J2A0</accession>
<reference evidence="2 3" key="1">
    <citation type="submission" date="2020-04" db="EMBL/GenBank/DDBJ databases">
        <title>Novel species.</title>
        <authorList>
            <person name="Teo W.F.A."/>
            <person name="Lipun K."/>
            <person name="Srisuk N."/>
            <person name="Duangmal K."/>
        </authorList>
    </citation>
    <scope>NUCLEOTIDE SEQUENCE [LARGE SCALE GENOMIC DNA]</scope>
    <source>
        <strain evidence="2 3">K13G38</strain>
    </source>
</reference>
<keyword evidence="1" id="KW-0472">Membrane</keyword>
<sequence length="180" mass="21026">MGPALIWLQYGGKEGIRRYLWSLAILILGITLIVFLQYHAFDWVLSWQMWLIVVVGAYLMADPLARQTLSAGADWVQWKRRPKWYERRRDRGTFLKIYRLTKIEGYGAGAVLYLQIVDEDGRGIDRTRTELHPDRRIWDLMYNGIQHSIANGCEINSLAVQMLRMENSPALRLRESADEE</sequence>
<gene>
    <name evidence="2" type="ORF">HFP15_13525</name>
</gene>
<evidence type="ECO:0000313" key="2">
    <source>
        <dbReference type="EMBL" id="NKQ53901.1"/>
    </source>
</evidence>
<keyword evidence="1" id="KW-0812">Transmembrane</keyword>
<proteinExistence type="predicted"/>
<feature type="transmembrane region" description="Helical" evidence="1">
    <location>
        <begin position="20"/>
        <end position="38"/>
    </location>
</feature>
<keyword evidence="3" id="KW-1185">Reference proteome</keyword>
<keyword evidence="1" id="KW-1133">Transmembrane helix</keyword>
<organism evidence="2 3">
    <name type="scientific">Amycolatopsis acididurans</name>
    <dbReference type="NCBI Taxonomy" id="2724524"/>
    <lineage>
        <taxon>Bacteria</taxon>
        <taxon>Bacillati</taxon>
        <taxon>Actinomycetota</taxon>
        <taxon>Actinomycetes</taxon>
        <taxon>Pseudonocardiales</taxon>
        <taxon>Pseudonocardiaceae</taxon>
        <taxon>Amycolatopsis</taxon>
    </lineage>
</organism>